<gene>
    <name evidence="6" type="ORF">MNBD_BACTEROID06-881</name>
</gene>
<dbReference type="InterPro" id="IPR051202">
    <property type="entry name" value="Peptidase_C40"/>
</dbReference>
<evidence type="ECO:0000256" key="1">
    <source>
        <dbReference type="ARBA" id="ARBA00007074"/>
    </source>
</evidence>
<keyword evidence="2" id="KW-0645">Protease</keyword>
<dbReference type="EMBL" id="UOES01000500">
    <property type="protein sequence ID" value="VAW29032.1"/>
    <property type="molecule type" value="Genomic_DNA"/>
</dbReference>
<dbReference type="PANTHER" id="PTHR47053">
    <property type="entry name" value="MUREIN DD-ENDOPEPTIDASE MEPH-RELATED"/>
    <property type="match status" value="1"/>
</dbReference>
<sequence length="265" mass="29944">MKVEEKDNKGVCRLAIVPVRSYPSEESEMVTQLLFGDHYTVLESMNAGRWLKIEIHFDEYLGWIDIKQHYSISDAYFNHLNNVNFKICTDVSGSLLFNKSPIQILIGSILPISSMELFDMEEQLAFNGESHNMGDSMGFDFVKQIALKYLNAPYLWGGKTPFGVDCSAFVQMVFKIGGYKLPRDASEQALLGIKIETLEESIPGDLCFFGTKTKIIHVGMLLGDYKIIHASGHVRIDNITNQGIHLPANNSITHKLQLIKRILRK</sequence>
<evidence type="ECO:0000259" key="5">
    <source>
        <dbReference type="PROSITE" id="PS51935"/>
    </source>
</evidence>
<keyword evidence="3" id="KW-0378">Hydrolase</keyword>
<dbReference type="InterPro" id="IPR038765">
    <property type="entry name" value="Papain-like_cys_pep_sf"/>
</dbReference>
<dbReference type="PROSITE" id="PS51935">
    <property type="entry name" value="NLPC_P60"/>
    <property type="match status" value="1"/>
</dbReference>
<dbReference type="Pfam" id="PF18348">
    <property type="entry name" value="SH3_16"/>
    <property type="match status" value="1"/>
</dbReference>
<dbReference type="PANTHER" id="PTHR47053:SF1">
    <property type="entry name" value="MUREIN DD-ENDOPEPTIDASE MEPH-RELATED"/>
    <property type="match status" value="1"/>
</dbReference>
<dbReference type="GO" id="GO:0006508">
    <property type="term" value="P:proteolysis"/>
    <property type="evidence" value="ECO:0007669"/>
    <property type="project" value="UniProtKB-KW"/>
</dbReference>
<accession>A0A3B0URN3</accession>
<dbReference type="Gene3D" id="2.30.30.40">
    <property type="entry name" value="SH3 Domains"/>
    <property type="match status" value="1"/>
</dbReference>
<keyword evidence="4" id="KW-0788">Thiol protease</keyword>
<feature type="domain" description="NlpC/P60" evidence="5">
    <location>
        <begin position="136"/>
        <end position="263"/>
    </location>
</feature>
<dbReference type="AlphaFoldDB" id="A0A3B0URN3"/>
<dbReference type="InterPro" id="IPR000064">
    <property type="entry name" value="NLP_P60_dom"/>
</dbReference>
<dbReference type="Pfam" id="PF00877">
    <property type="entry name" value="NLPC_P60"/>
    <property type="match status" value="1"/>
</dbReference>
<dbReference type="Gene3D" id="3.90.1720.10">
    <property type="entry name" value="endopeptidase domain like (from Nostoc punctiforme)"/>
    <property type="match status" value="1"/>
</dbReference>
<organism evidence="6">
    <name type="scientific">hydrothermal vent metagenome</name>
    <dbReference type="NCBI Taxonomy" id="652676"/>
    <lineage>
        <taxon>unclassified sequences</taxon>
        <taxon>metagenomes</taxon>
        <taxon>ecological metagenomes</taxon>
    </lineage>
</organism>
<evidence type="ECO:0000256" key="4">
    <source>
        <dbReference type="ARBA" id="ARBA00022807"/>
    </source>
</evidence>
<comment type="similarity">
    <text evidence="1">Belongs to the peptidase C40 family.</text>
</comment>
<dbReference type="GO" id="GO:0008234">
    <property type="term" value="F:cysteine-type peptidase activity"/>
    <property type="evidence" value="ECO:0007669"/>
    <property type="project" value="UniProtKB-KW"/>
</dbReference>
<protein>
    <submittedName>
        <fullName evidence="6">Dipeptidyl peptidase VI</fullName>
    </submittedName>
</protein>
<evidence type="ECO:0000313" key="6">
    <source>
        <dbReference type="EMBL" id="VAW29032.1"/>
    </source>
</evidence>
<name>A0A3B0URN3_9ZZZZ</name>
<evidence type="ECO:0000256" key="2">
    <source>
        <dbReference type="ARBA" id="ARBA00022670"/>
    </source>
</evidence>
<reference evidence="6" key="1">
    <citation type="submission" date="2018-06" db="EMBL/GenBank/DDBJ databases">
        <authorList>
            <person name="Zhirakovskaya E."/>
        </authorList>
    </citation>
    <scope>NUCLEOTIDE SEQUENCE</scope>
</reference>
<proteinExistence type="inferred from homology"/>
<dbReference type="SUPFAM" id="SSF54001">
    <property type="entry name" value="Cysteine proteinases"/>
    <property type="match status" value="1"/>
</dbReference>
<evidence type="ECO:0000256" key="3">
    <source>
        <dbReference type="ARBA" id="ARBA00022801"/>
    </source>
</evidence>
<dbReference type="InterPro" id="IPR041382">
    <property type="entry name" value="SH3_16"/>
</dbReference>